<feature type="region of interest" description="Disordered" evidence="1">
    <location>
        <begin position="76"/>
        <end position="109"/>
    </location>
</feature>
<feature type="transmembrane region" description="Helical" evidence="2">
    <location>
        <begin position="168"/>
        <end position="187"/>
    </location>
</feature>
<feature type="non-terminal residue" evidence="3">
    <location>
        <position position="1"/>
    </location>
</feature>
<evidence type="ECO:0000313" key="4">
    <source>
        <dbReference type="Proteomes" id="UP000324897"/>
    </source>
</evidence>
<evidence type="ECO:0000256" key="1">
    <source>
        <dbReference type="SAM" id="MobiDB-lite"/>
    </source>
</evidence>
<dbReference type="Gramene" id="TVU00061">
    <property type="protein sequence ID" value="TVU00061"/>
    <property type="gene ID" value="EJB05_54554"/>
</dbReference>
<dbReference type="EMBL" id="RWGY01000639">
    <property type="protein sequence ID" value="TVU00061.1"/>
    <property type="molecule type" value="Genomic_DNA"/>
</dbReference>
<evidence type="ECO:0000256" key="2">
    <source>
        <dbReference type="SAM" id="Phobius"/>
    </source>
</evidence>
<evidence type="ECO:0000313" key="3">
    <source>
        <dbReference type="EMBL" id="TVU00061.1"/>
    </source>
</evidence>
<dbReference type="AlphaFoldDB" id="A0A5J9SM52"/>
<sequence>FLPTRRALLGPRSRLLSFLKLNVARRLALVVRSGLRSDRLFLVVRSGRLFLIVRSGRLFLVVRSGRLFLVVRSGLGSTSSSSTPAASPSSPAQAPSPSSSAARKGSSSAEQEFQTIRTRTVLLFIVLAASLFGTAGTEEQEPPQPGCDEILRDTCSKSATPLDVTCSIIGFIGSALVIMFPSWRLWCMFHGPEDIIGDRWFMVFLLVGTADYAAWVGYAFRGCGYCQATPYMKGISVLGCVFTLILSLIGLARDKGRLTAGDYSEFSKLQVSVSIIGAVGFLCLRHPHLVAAIPYWVSL</sequence>
<proteinExistence type="predicted"/>
<feature type="transmembrane region" description="Helical" evidence="2">
    <location>
        <begin position="232"/>
        <end position="252"/>
    </location>
</feature>
<feature type="transmembrane region" description="Helical" evidence="2">
    <location>
        <begin position="199"/>
        <end position="220"/>
    </location>
</feature>
<accession>A0A5J9SM52</accession>
<name>A0A5J9SM52_9POAL</name>
<dbReference type="Proteomes" id="UP000324897">
    <property type="component" value="Unassembled WGS sequence"/>
</dbReference>
<feature type="transmembrane region" description="Helical" evidence="2">
    <location>
        <begin position="273"/>
        <end position="297"/>
    </location>
</feature>
<protein>
    <submittedName>
        <fullName evidence="3">Uncharacterized protein</fullName>
    </submittedName>
</protein>
<comment type="caution">
    <text evidence="3">The sequence shown here is derived from an EMBL/GenBank/DDBJ whole genome shotgun (WGS) entry which is preliminary data.</text>
</comment>
<keyword evidence="2" id="KW-1133">Transmembrane helix</keyword>
<keyword evidence="2" id="KW-0472">Membrane</keyword>
<keyword evidence="2" id="KW-0812">Transmembrane</keyword>
<organism evidence="3 4">
    <name type="scientific">Eragrostis curvula</name>
    <name type="common">weeping love grass</name>
    <dbReference type="NCBI Taxonomy" id="38414"/>
    <lineage>
        <taxon>Eukaryota</taxon>
        <taxon>Viridiplantae</taxon>
        <taxon>Streptophyta</taxon>
        <taxon>Embryophyta</taxon>
        <taxon>Tracheophyta</taxon>
        <taxon>Spermatophyta</taxon>
        <taxon>Magnoliopsida</taxon>
        <taxon>Liliopsida</taxon>
        <taxon>Poales</taxon>
        <taxon>Poaceae</taxon>
        <taxon>PACMAD clade</taxon>
        <taxon>Chloridoideae</taxon>
        <taxon>Eragrostideae</taxon>
        <taxon>Eragrostidinae</taxon>
        <taxon>Eragrostis</taxon>
    </lineage>
</organism>
<reference evidence="3 4" key="1">
    <citation type="journal article" date="2019" name="Sci. Rep.">
        <title>A high-quality genome of Eragrostis curvula grass provides insights into Poaceae evolution and supports new strategies to enhance forage quality.</title>
        <authorList>
            <person name="Carballo J."/>
            <person name="Santos B.A.C.M."/>
            <person name="Zappacosta D."/>
            <person name="Garbus I."/>
            <person name="Selva J.P."/>
            <person name="Gallo C.A."/>
            <person name="Diaz A."/>
            <person name="Albertini E."/>
            <person name="Caccamo M."/>
            <person name="Echenique V."/>
        </authorList>
    </citation>
    <scope>NUCLEOTIDE SEQUENCE [LARGE SCALE GENOMIC DNA]</scope>
    <source>
        <strain evidence="4">cv. Victoria</strain>
        <tissue evidence="3">Leaf</tissue>
    </source>
</reference>
<keyword evidence="4" id="KW-1185">Reference proteome</keyword>
<feature type="compositionally biased region" description="Low complexity" evidence="1">
    <location>
        <begin position="77"/>
        <end position="109"/>
    </location>
</feature>
<gene>
    <name evidence="3" type="ORF">EJB05_54554</name>
</gene>
<feature type="transmembrane region" description="Helical" evidence="2">
    <location>
        <begin position="120"/>
        <end position="136"/>
    </location>
</feature>